<dbReference type="Proteomes" id="UP000199758">
    <property type="component" value="Unassembled WGS sequence"/>
</dbReference>
<dbReference type="Pfam" id="PF11249">
    <property type="entry name" value="DUF3047"/>
    <property type="match status" value="1"/>
</dbReference>
<evidence type="ECO:0000313" key="2">
    <source>
        <dbReference type="Proteomes" id="UP000199758"/>
    </source>
</evidence>
<evidence type="ECO:0008006" key="3">
    <source>
        <dbReference type="Google" id="ProtNLM"/>
    </source>
</evidence>
<protein>
    <recommendedName>
        <fullName evidence="3">DUF3047 domain-containing protein</fullName>
    </recommendedName>
</protein>
<organism evidence="1 2">
    <name type="scientific">Hydrocarboniphaga daqingensis</name>
    <dbReference type="NCBI Taxonomy" id="490188"/>
    <lineage>
        <taxon>Bacteria</taxon>
        <taxon>Pseudomonadati</taxon>
        <taxon>Pseudomonadota</taxon>
        <taxon>Gammaproteobacteria</taxon>
        <taxon>Nevskiales</taxon>
        <taxon>Nevskiaceae</taxon>
        <taxon>Hydrocarboniphaga</taxon>
    </lineage>
</organism>
<sequence>MTISQAPSAVPTTLRFMAARLVRRWRQGLPTPDADFRHAVDAALATLDVGAVRCDWRPLTPGSGWTDTGVELRAGQRCSLLADGMVHLSRAFDVGFGPKVGLWFRVGNGRVGKIVGSASTFTADSDGTLQVVTKPPGEFADRHGDFDPTQKRDPMTGAFNIAVLRWQDDGEAAIARCAAVDPTHFGPLLQRLRAPVTPPAGWHYLWRLGEGEIFHSHDHGGQHSLRCRTASDVGILQFPLDVPLTDATQLSWQWCVDRLPSALPEHIQPTHDYLSIAIEFDNGLDLTWMWSASLAEGTVFQCPLPWWDQRETHWVLRSGTQQLGQWLAERRSLLADYRAAIGGPDPQRVVGVWLIANTAFQRGVGECQYRRIVVEGDHAPVVAFA</sequence>
<dbReference type="InterPro" id="IPR021409">
    <property type="entry name" value="DUF3047"/>
</dbReference>
<proteinExistence type="predicted"/>
<dbReference type="OrthoDB" id="9775969at2"/>
<name>A0A1M5PSI5_9GAMM</name>
<keyword evidence="2" id="KW-1185">Reference proteome</keyword>
<gene>
    <name evidence="1" type="ORF">SAMN04488068_2286</name>
</gene>
<accession>A0A1M5PSI5</accession>
<dbReference type="AlphaFoldDB" id="A0A1M5PSI5"/>
<reference evidence="1 2" key="1">
    <citation type="submission" date="2016-11" db="EMBL/GenBank/DDBJ databases">
        <authorList>
            <person name="Jaros S."/>
            <person name="Januszkiewicz K."/>
            <person name="Wedrychowicz H."/>
        </authorList>
    </citation>
    <scope>NUCLEOTIDE SEQUENCE [LARGE SCALE GENOMIC DNA]</scope>
    <source>
        <strain evidence="1 2">CGMCC 1.7049</strain>
    </source>
</reference>
<evidence type="ECO:0000313" key="1">
    <source>
        <dbReference type="EMBL" id="SHH04728.1"/>
    </source>
</evidence>
<dbReference type="RefSeq" id="WP_084083366.1">
    <property type="nucleotide sequence ID" value="NZ_FQWZ01000005.1"/>
</dbReference>
<dbReference type="EMBL" id="FQWZ01000005">
    <property type="protein sequence ID" value="SHH04728.1"/>
    <property type="molecule type" value="Genomic_DNA"/>
</dbReference>
<dbReference type="STRING" id="490188.SAMN04488068_2286"/>